<reference evidence="2 3" key="1">
    <citation type="journal article" date="2019" name="Sci. Rep.">
        <title>Orb-weaving spider Araneus ventricosus genome elucidates the spidroin gene catalogue.</title>
        <authorList>
            <person name="Kono N."/>
            <person name="Nakamura H."/>
            <person name="Ohtoshi R."/>
            <person name="Moran D.A.P."/>
            <person name="Shinohara A."/>
            <person name="Yoshida Y."/>
            <person name="Fujiwara M."/>
            <person name="Mori M."/>
            <person name="Tomita M."/>
            <person name="Arakawa K."/>
        </authorList>
    </citation>
    <scope>NUCLEOTIDE SEQUENCE [LARGE SCALE GENOMIC DNA]</scope>
</reference>
<name>A0A4Y2NJU0_ARAVE</name>
<evidence type="ECO:0000313" key="2">
    <source>
        <dbReference type="EMBL" id="GBN37996.1"/>
    </source>
</evidence>
<sequence length="116" mass="13329">MRDPGAKAQRPYTDGGRTCPEEETREWTSCPLLNLIERREGAQVLRNLEKRTAETARSEEDTPLKEYLIRTNSAVKHRKVGHLTSRICPIHLYGSNPDPPSDTPELPRQYFWPVSN</sequence>
<gene>
    <name evidence="2" type="ORF">AVEN_46050_1</name>
</gene>
<evidence type="ECO:0000313" key="3">
    <source>
        <dbReference type="Proteomes" id="UP000499080"/>
    </source>
</evidence>
<protein>
    <submittedName>
        <fullName evidence="2">Uncharacterized protein</fullName>
    </submittedName>
</protein>
<dbReference type="EMBL" id="BGPR01009102">
    <property type="protein sequence ID" value="GBN37996.1"/>
    <property type="molecule type" value="Genomic_DNA"/>
</dbReference>
<dbReference type="Proteomes" id="UP000499080">
    <property type="component" value="Unassembled WGS sequence"/>
</dbReference>
<accession>A0A4Y2NJU0</accession>
<organism evidence="2 3">
    <name type="scientific">Araneus ventricosus</name>
    <name type="common">Orbweaver spider</name>
    <name type="synonym">Epeira ventricosa</name>
    <dbReference type="NCBI Taxonomy" id="182803"/>
    <lineage>
        <taxon>Eukaryota</taxon>
        <taxon>Metazoa</taxon>
        <taxon>Ecdysozoa</taxon>
        <taxon>Arthropoda</taxon>
        <taxon>Chelicerata</taxon>
        <taxon>Arachnida</taxon>
        <taxon>Araneae</taxon>
        <taxon>Araneomorphae</taxon>
        <taxon>Entelegynae</taxon>
        <taxon>Araneoidea</taxon>
        <taxon>Araneidae</taxon>
        <taxon>Araneus</taxon>
    </lineage>
</organism>
<dbReference type="AlphaFoldDB" id="A0A4Y2NJU0"/>
<feature type="region of interest" description="Disordered" evidence="1">
    <location>
        <begin position="1"/>
        <end position="24"/>
    </location>
</feature>
<comment type="caution">
    <text evidence="2">The sequence shown here is derived from an EMBL/GenBank/DDBJ whole genome shotgun (WGS) entry which is preliminary data.</text>
</comment>
<proteinExistence type="predicted"/>
<keyword evidence="3" id="KW-1185">Reference proteome</keyword>
<evidence type="ECO:0000256" key="1">
    <source>
        <dbReference type="SAM" id="MobiDB-lite"/>
    </source>
</evidence>